<proteinExistence type="predicted"/>
<evidence type="ECO:0000313" key="1">
    <source>
        <dbReference type="EMBL" id="GAC29774.1"/>
    </source>
</evidence>
<dbReference type="Proteomes" id="UP000006251">
    <property type="component" value="Unassembled WGS sequence"/>
</dbReference>
<name>K6YAJ9_9ALTE</name>
<dbReference type="AlphaFoldDB" id="K6YAJ9"/>
<keyword evidence="2" id="KW-1185">Reference proteome</keyword>
<accession>K6YAJ9</accession>
<reference evidence="2" key="1">
    <citation type="journal article" date="2014" name="Environ. Microbiol.">
        <title>Comparative genomics of the marine bacterial genus Glaciecola reveals the high degree of genomic diversity and genomic characteristic for cold adaptation.</title>
        <authorList>
            <person name="Qin Q.L."/>
            <person name="Xie B.B."/>
            <person name="Yu Y."/>
            <person name="Shu Y.L."/>
            <person name="Rong J.C."/>
            <person name="Zhang Y.J."/>
            <person name="Zhao D.L."/>
            <person name="Chen X.L."/>
            <person name="Zhang X.Y."/>
            <person name="Chen B."/>
            <person name="Zhou B.C."/>
            <person name="Zhang Y.Z."/>
        </authorList>
    </citation>
    <scope>NUCLEOTIDE SEQUENCE [LARGE SCALE GENOMIC DNA]</scope>
    <source>
        <strain evidence="2">ACAM 615</strain>
    </source>
</reference>
<protein>
    <submittedName>
        <fullName evidence="1">Uncharacterized protein</fullName>
    </submittedName>
</protein>
<sequence length="44" mass="5335">MPATNAKEIVVWLMEKYPDQYKKGQIRTLQRRIAAWRKDQESQE</sequence>
<comment type="caution">
    <text evidence="1">The sequence shown here is derived from an EMBL/GenBank/DDBJ whole genome shotgun (WGS) entry which is preliminary data.</text>
</comment>
<organism evidence="1 2">
    <name type="scientific">Brumicola pallidula DSM 14239 = ACAM 615</name>
    <dbReference type="NCBI Taxonomy" id="1121922"/>
    <lineage>
        <taxon>Bacteria</taxon>
        <taxon>Pseudomonadati</taxon>
        <taxon>Pseudomonadota</taxon>
        <taxon>Gammaproteobacteria</taxon>
        <taxon>Alteromonadales</taxon>
        <taxon>Alteromonadaceae</taxon>
        <taxon>Brumicola</taxon>
    </lineage>
</organism>
<gene>
    <name evidence="1" type="ORF">GPAL_2923</name>
</gene>
<evidence type="ECO:0000313" key="2">
    <source>
        <dbReference type="Proteomes" id="UP000006251"/>
    </source>
</evidence>
<dbReference type="EMBL" id="BAEQ01000050">
    <property type="protein sequence ID" value="GAC29774.1"/>
    <property type="molecule type" value="Genomic_DNA"/>
</dbReference>